<gene>
    <name evidence="2" type="ORF">PVP01_0010360</name>
</gene>
<protein>
    <submittedName>
        <fullName evidence="2">VIR protein</fullName>
    </submittedName>
</protein>
<name>A0A565A7J3_PLAVI</name>
<dbReference type="VEuPathDB" id="PlasmoDB:PVPAM_110057500"/>
<keyword evidence="1" id="KW-0472">Membrane</keyword>
<dbReference type="AlphaFoldDB" id="A0A565A7J3"/>
<dbReference type="VEuPathDB" id="PlasmoDB:PVW1_000023500"/>
<dbReference type="VEuPathDB" id="PlasmoDB:PVP01_0010360"/>
<feature type="transmembrane region" description="Helical" evidence="1">
    <location>
        <begin position="252"/>
        <end position="273"/>
    </location>
</feature>
<dbReference type="EMBL" id="FLZR02000100">
    <property type="protein sequence ID" value="VVA00323.1"/>
    <property type="molecule type" value="Genomic_DNA"/>
</dbReference>
<dbReference type="OrthoDB" id="382559at2759"/>
<evidence type="ECO:0000256" key="1">
    <source>
        <dbReference type="SAM" id="Phobius"/>
    </source>
</evidence>
<evidence type="ECO:0000313" key="2">
    <source>
        <dbReference type="EMBL" id="VVA00323.1"/>
    </source>
</evidence>
<organism evidence="2">
    <name type="scientific">Plasmodium vivax</name>
    <name type="common">malaria parasite P. vivax</name>
    <dbReference type="NCBI Taxonomy" id="5855"/>
    <lineage>
        <taxon>Eukaryota</taxon>
        <taxon>Sar</taxon>
        <taxon>Alveolata</taxon>
        <taxon>Apicomplexa</taxon>
        <taxon>Aconoidasida</taxon>
        <taxon>Haemosporida</taxon>
        <taxon>Plasmodiidae</taxon>
        <taxon>Plasmodium</taxon>
        <taxon>Plasmodium (Plasmodium)</taxon>
    </lineage>
</organism>
<reference evidence="2" key="1">
    <citation type="submission" date="2016-07" db="EMBL/GenBank/DDBJ databases">
        <authorList>
            <consortium name="Pathogen Informatics"/>
        </authorList>
    </citation>
    <scope>NUCLEOTIDE SEQUENCE</scope>
</reference>
<feature type="non-terminal residue" evidence="2">
    <location>
        <position position="1"/>
    </location>
</feature>
<keyword evidence="1" id="KW-0812">Transmembrane</keyword>
<accession>A0A565A7J3</accession>
<sequence>KYVDIKDQQSKDCKKFLETSQENYNKALDICFQDGNDNLCKGLKSFNVFYKNHISEISKKCPGLEIPTLSELVLLNLVDDKGSKKQNIGYNLVQTNSDYSDMGLPKIEKGIYPNLSGLLSYKYNIHFERDKNKNNCNLMNILHEFFTYCKNNNTNEKLIPFIQEFTNEYYKNKQGEYEKIFQECSNTSSNEYCRIYKNCQENFNSDIQKIKKNPDNYIHYKKNCINENTTDNSWIDNALSIFQDFKAISKSLPTILSIMISFFLCSFFLYKFTPLRSIFRKEKKGTNIPLFFPEIITQDVDDNNSRGMNVKTKKGKIRFSYQPS</sequence>
<keyword evidence="1" id="KW-1133">Transmembrane helix</keyword>
<proteinExistence type="predicted"/>
<dbReference type="Proteomes" id="UP000220605">
    <property type="component" value="Unassembled WGS sequence"/>
</dbReference>